<sequence length="154" mass="17707">VLSICCESLPMFINLNSLTIKSDVSRGWQAMPALLRKCPHLETLVLEGLLHHVTDKCGDACDCVSREEKGRSLTSCLVKVLEIKGFKGRTKEMNLIKHFLNYFPCLKEMKIYAEFKVTEVSEFMREIMMEQYNNSSSCNVQLLESDNLYEKWTA</sequence>
<dbReference type="PANTHER" id="PTHR31293:SF16">
    <property type="entry name" value="RNI-LIKE SUPERFAMILY PROTEIN"/>
    <property type="match status" value="1"/>
</dbReference>
<evidence type="ECO:0000259" key="1">
    <source>
        <dbReference type="SMART" id="SM00579"/>
    </source>
</evidence>
<protein>
    <recommendedName>
        <fullName evidence="1">FBD domain-containing protein</fullName>
    </recommendedName>
</protein>
<dbReference type="AlphaFoldDB" id="R0F8I2"/>
<accession>R0F8I2</accession>
<dbReference type="Pfam" id="PF08387">
    <property type="entry name" value="FBD"/>
    <property type="match status" value="1"/>
</dbReference>
<dbReference type="PANTHER" id="PTHR31293">
    <property type="entry name" value="RNI-LIKE SUPERFAMILY PROTEIN"/>
    <property type="match status" value="1"/>
</dbReference>
<proteinExistence type="predicted"/>
<name>R0F8I2_9BRAS</name>
<organism evidence="2 3">
    <name type="scientific">Capsella rubella</name>
    <dbReference type="NCBI Taxonomy" id="81985"/>
    <lineage>
        <taxon>Eukaryota</taxon>
        <taxon>Viridiplantae</taxon>
        <taxon>Streptophyta</taxon>
        <taxon>Embryophyta</taxon>
        <taxon>Tracheophyta</taxon>
        <taxon>Spermatophyta</taxon>
        <taxon>Magnoliopsida</taxon>
        <taxon>eudicotyledons</taxon>
        <taxon>Gunneridae</taxon>
        <taxon>Pentapetalae</taxon>
        <taxon>rosids</taxon>
        <taxon>malvids</taxon>
        <taxon>Brassicales</taxon>
        <taxon>Brassicaceae</taxon>
        <taxon>Camelineae</taxon>
        <taxon>Capsella</taxon>
    </lineage>
</organism>
<feature type="domain" description="FBD" evidence="1">
    <location>
        <begin position="71"/>
        <end position="143"/>
    </location>
</feature>
<evidence type="ECO:0000313" key="2">
    <source>
        <dbReference type="EMBL" id="EOA17931.1"/>
    </source>
</evidence>
<reference evidence="3" key="1">
    <citation type="journal article" date="2013" name="Nat. Genet.">
        <title>The Capsella rubella genome and the genomic consequences of rapid mating system evolution.</title>
        <authorList>
            <person name="Slotte T."/>
            <person name="Hazzouri K.M."/>
            <person name="Agren J.A."/>
            <person name="Koenig D."/>
            <person name="Maumus F."/>
            <person name="Guo Y.L."/>
            <person name="Steige K."/>
            <person name="Platts A.E."/>
            <person name="Escobar J.S."/>
            <person name="Newman L.K."/>
            <person name="Wang W."/>
            <person name="Mandakova T."/>
            <person name="Vello E."/>
            <person name="Smith L.M."/>
            <person name="Henz S.R."/>
            <person name="Steffen J."/>
            <person name="Takuno S."/>
            <person name="Brandvain Y."/>
            <person name="Coop G."/>
            <person name="Andolfatto P."/>
            <person name="Hu T.T."/>
            <person name="Blanchette M."/>
            <person name="Clark R.M."/>
            <person name="Quesneville H."/>
            <person name="Nordborg M."/>
            <person name="Gaut B.S."/>
            <person name="Lysak M.A."/>
            <person name="Jenkins J."/>
            <person name="Grimwood J."/>
            <person name="Chapman J."/>
            <person name="Prochnik S."/>
            <person name="Shu S."/>
            <person name="Rokhsar D."/>
            <person name="Schmutz J."/>
            <person name="Weigel D."/>
            <person name="Wright S.I."/>
        </authorList>
    </citation>
    <scope>NUCLEOTIDE SEQUENCE [LARGE SCALE GENOMIC DNA]</scope>
    <source>
        <strain evidence="3">cv. Monte Gargano</strain>
    </source>
</reference>
<evidence type="ECO:0000313" key="3">
    <source>
        <dbReference type="Proteomes" id="UP000029121"/>
    </source>
</evidence>
<dbReference type="InterPro" id="IPR006566">
    <property type="entry name" value="FBD"/>
</dbReference>
<dbReference type="KEGG" id="crb:17880757"/>
<gene>
    <name evidence="2" type="ORF">CARUB_v10006340mg</name>
</gene>
<dbReference type="SMART" id="SM00579">
    <property type="entry name" value="FBD"/>
    <property type="match status" value="1"/>
</dbReference>
<dbReference type="Proteomes" id="UP000029121">
    <property type="component" value="Unassembled WGS sequence"/>
</dbReference>
<feature type="non-terminal residue" evidence="2">
    <location>
        <position position="1"/>
    </location>
</feature>
<dbReference type="InterPro" id="IPR055294">
    <property type="entry name" value="FBL60-like"/>
</dbReference>
<dbReference type="EMBL" id="KB870811">
    <property type="protein sequence ID" value="EOA17931.1"/>
    <property type="molecule type" value="Genomic_DNA"/>
</dbReference>
<dbReference type="OrthoDB" id="612216at2759"/>
<keyword evidence="3" id="KW-1185">Reference proteome</keyword>